<comment type="caution">
    <text evidence="2">The sequence shown here is derived from an EMBL/GenBank/DDBJ whole genome shotgun (WGS) entry which is preliminary data.</text>
</comment>
<name>A0AAD9SFS7_PHOAM</name>
<proteinExistence type="predicted"/>
<feature type="region of interest" description="Disordered" evidence="1">
    <location>
        <begin position="556"/>
        <end position="592"/>
    </location>
</feature>
<sequence length="1108" mass="123463">MFLDDTSFGPPFMFLEMAGLNLSALTARNENSLANLNFDFSLVKLEAPTEFRGLGNSLSLWRRTVAETGEAHRTARKLGALFEQIATIPDSLYAAYGLRVSEISASETINPQNRHRYGLFEGHVGADATTIWAAATAGKSAMAINLLACMLARLWSASQATSIWSELVGNRKKQINAECDGSESTHIAQLLAAQQEVTRKELAEWDSSSRAWISLADRVKKTEHQDLEDILQSLSLPWIRVSTHILASYGLGTSRYSLIRGMPHSVNGAVLVAISAWHIYPDIDLFGNHNKSFTFNDCLVQRGGCLTIGLEDRSPANTSGVYWSLSLARLRYYGAPMALTARSVTFEEFALVTFGTLLRSWAGDSFNPNFEIREAAQLIVIIWEMLENAAPISETCRELMLLRGNWMHILVSAARTLADADSKSWQRAKRLVFLGIRRGVSALPATQEMPPFFGMLDPSTLTSMLKESDSVRIRFLRGLAKSRKLKGDETVIGYRSRDTGLLEFATAVASDRQSMKRSNDGSHSISSGHTRWIRGLETLERSDVVCDCESEFEVEVETTDRDSDGEPVVDDDTGKSKKKRLKKREKRKATEHKDCATTCPVSVQYKKIAQQIERRKSIESNGEVCLEYDPKDIHLKDQLLSWFNPPAGIDGGGLMANDYNSTSGRSPEVDRHETPEPSQGLDRSVGQVDLDWEHTILELDRWTDHRTRQFRCLVGRVEEAALLVRQEDCNYDDVTVKCAQLPLPEVQSVVLTGALDADKVLNRLLQLLSKRGPEQRENQAGLSNFLRAFKILGSASQVYKLLPGAQVALRLLERDLPKMGWTRNLPFFDEKTVAGVFSSFKFNRSQALACIATFETGSLSIEEMELRNVFAVSVGNSIYAPSALFNDPYDVCEDFELMRIVGNVGKPGLTMMIPPSDPRILQPEYEKWQVINHEPFDATCQDHFGKTSLHLSFSGYQQPVASTVKHGAQDVEAQYLETLVSVHDGKRWVADLDILAALDNSQVERFGLPNVCHHDNGTAITLKWISVDCWDELIDMVQEVNIVRAHGNLLARLAAVTVVIQIGHARCLVLPTHAECSECVESILNSENIEVGEEVSCPERKDIKILIC</sequence>
<dbReference type="EMBL" id="JAUJFL010000003">
    <property type="protein sequence ID" value="KAK2606493.1"/>
    <property type="molecule type" value="Genomic_DNA"/>
</dbReference>
<protein>
    <submittedName>
        <fullName evidence="2">Uncharacterized protein</fullName>
    </submittedName>
</protein>
<evidence type="ECO:0000313" key="2">
    <source>
        <dbReference type="EMBL" id="KAK2606493.1"/>
    </source>
</evidence>
<keyword evidence="3" id="KW-1185">Reference proteome</keyword>
<evidence type="ECO:0000313" key="3">
    <source>
        <dbReference type="Proteomes" id="UP001265746"/>
    </source>
</evidence>
<evidence type="ECO:0000256" key="1">
    <source>
        <dbReference type="SAM" id="MobiDB-lite"/>
    </source>
</evidence>
<accession>A0AAD9SFS7</accession>
<feature type="compositionally biased region" description="Basic residues" evidence="1">
    <location>
        <begin position="576"/>
        <end position="590"/>
    </location>
</feature>
<reference evidence="2" key="1">
    <citation type="submission" date="2023-06" db="EMBL/GenBank/DDBJ databases">
        <authorList>
            <person name="Noh H."/>
        </authorList>
    </citation>
    <scope>NUCLEOTIDE SEQUENCE</scope>
    <source>
        <strain evidence="2">DUCC20226</strain>
    </source>
</reference>
<gene>
    <name evidence="2" type="ORF">N8I77_005236</name>
</gene>
<feature type="region of interest" description="Disordered" evidence="1">
    <location>
        <begin position="656"/>
        <end position="683"/>
    </location>
</feature>
<organism evidence="2 3">
    <name type="scientific">Phomopsis amygdali</name>
    <name type="common">Fusicoccum amygdali</name>
    <dbReference type="NCBI Taxonomy" id="1214568"/>
    <lineage>
        <taxon>Eukaryota</taxon>
        <taxon>Fungi</taxon>
        <taxon>Dikarya</taxon>
        <taxon>Ascomycota</taxon>
        <taxon>Pezizomycotina</taxon>
        <taxon>Sordariomycetes</taxon>
        <taxon>Sordariomycetidae</taxon>
        <taxon>Diaporthales</taxon>
        <taxon>Diaporthaceae</taxon>
        <taxon>Diaporthe</taxon>
    </lineage>
</organism>
<dbReference type="Proteomes" id="UP001265746">
    <property type="component" value="Unassembled WGS sequence"/>
</dbReference>
<dbReference type="AlphaFoldDB" id="A0AAD9SFS7"/>